<proteinExistence type="predicted"/>
<reference evidence="2 3" key="1">
    <citation type="journal article" date="2019" name="Commun. Biol.">
        <title>The bagworm genome reveals a unique fibroin gene that provides high tensile strength.</title>
        <authorList>
            <person name="Kono N."/>
            <person name="Nakamura H."/>
            <person name="Ohtoshi R."/>
            <person name="Tomita M."/>
            <person name="Numata K."/>
            <person name="Arakawa K."/>
        </authorList>
    </citation>
    <scope>NUCLEOTIDE SEQUENCE [LARGE SCALE GENOMIC DNA]</scope>
</reference>
<name>A0A4C1SPA7_EUMVA</name>
<feature type="region of interest" description="Disordered" evidence="1">
    <location>
        <begin position="208"/>
        <end position="257"/>
    </location>
</feature>
<sequence>MKAGVRCKGSRVRFQNGNKRPLASAEAGKIHWGVASPLPRLRLNRMRKWSNLLWRAGRGAAAAADFQSLFHSVPVINRAGENQQSILYFNLFPTILVRAVIRKERAIIGNGNYCKKPLLFAPRRAALPSRAARSSTSWLFIFSFNRRRLVNGLICVATRHFSRRTPGGALADGGAARSIRPTDRGGGCLKKLNATTRDVWAGGIKDGIDNNSIRRPPPAPAPPATGNWGDFSPLGGRPPPAAVRPAHATQTRRHDVSHAVSADRRRAGLTIAVYSRRASPCGVQRAAAAACARAALPAHWRCRRRDLFKFPLTSAIR</sequence>
<gene>
    <name evidence="2" type="ORF">EVAR_2471_1</name>
</gene>
<organism evidence="2 3">
    <name type="scientific">Eumeta variegata</name>
    <name type="common">Bagworm moth</name>
    <name type="synonym">Eumeta japonica</name>
    <dbReference type="NCBI Taxonomy" id="151549"/>
    <lineage>
        <taxon>Eukaryota</taxon>
        <taxon>Metazoa</taxon>
        <taxon>Ecdysozoa</taxon>
        <taxon>Arthropoda</taxon>
        <taxon>Hexapoda</taxon>
        <taxon>Insecta</taxon>
        <taxon>Pterygota</taxon>
        <taxon>Neoptera</taxon>
        <taxon>Endopterygota</taxon>
        <taxon>Lepidoptera</taxon>
        <taxon>Glossata</taxon>
        <taxon>Ditrysia</taxon>
        <taxon>Tineoidea</taxon>
        <taxon>Psychidae</taxon>
        <taxon>Oiketicinae</taxon>
        <taxon>Eumeta</taxon>
    </lineage>
</organism>
<keyword evidence="3" id="KW-1185">Reference proteome</keyword>
<evidence type="ECO:0000313" key="2">
    <source>
        <dbReference type="EMBL" id="GBP03746.1"/>
    </source>
</evidence>
<comment type="caution">
    <text evidence="2">The sequence shown here is derived from an EMBL/GenBank/DDBJ whole genome shotgun (WGS) entry which is preliminary data.</text>
</comment>
<evidence type="ECO:0000313" key="3">
    <source>
        <dbReference type="Proteomes" id="UP000299102"/>
    </source>
</evidence>
<dbReference type="EMBL" id="BGZK01000011">
    <property type="protein sequence ID" value="GBP03746.1"/>
    <property type="molecule type" value="Genomic_DNA"/>
</dbReference>
<dbReference type="Proteomes" id="UP000299102">
    <property type="component" value="Unassembled WGS sequence"/>
</dbReference>
<accession>A0A4C1SPA7</accession>
<evidence type="ECO:0000256" key="1">
    <source>
        <dbReference type="SAM" id="MobiDB-lite"/>
    </source>
</evidence>
<protein>
    <submittedName>
        <fullName evidence="2">Uncharacterized protein</fullName>
    </submittedName>
</protein>
<dbReference type="AlphaFoldDB" id="A0A4C1SPA7"/>